<dbReference type="PANTHER" id="PTHR42873">
    <property type="entry name" value="RIBOSOMAL RNA LARGE SUBUNIT METHYLTRANSFERASE"/>
    <property type="match status" value="1"/>
</dbReference>
<comment type="caution">
    <text evidence="10">The sequence shown here is derived from an EMBL/GenBank/DDBJ whole genome shotgun (WGS) entry which is preliminary data.</text>
</comment>
<dbReference type="Pfam" id="PF17785">
    <property type="entry name" value="PUA_3"/>
    <property type="match status" value="1"/>
</dbReference>
<accession>A0A318XMB1</accession>
<dbReference type="SMART" id="SM00359">
    <property type="entry name" value="PUA"/>
    <property type="match status" value="1"/>
</dbReference>
<evidence type="ECO:0000259" key="9">
    <source>
        <dbReference type="SMART" id="SM00359"/>
    </source>
</evidence>
<proteinExistence type="inferred from homology"/>
<dbReference type="RefSeq" id="WP_110461459.1">
    <property type="nucleotide sequence ID" value="NZ_QKMR01000006.1"/>
</dbReference>
<keyword evidence="3" id="KW-0698">rRNA processing</keyword>
<evidence type="ECO:0000256" key="5">
    <source>
        <dbReference type="ARBA" id="ARBA00022679"/>
    </source>
</evidence>
<dbReference type="GO" id="GO:0008168">
    <property type="term" value="F:methyltransferase activity"/>
    <property type="evidence" value="ECO:0007669"/>
    <property type="project" value="UniProtKB-KW"/>
</dbReference>
<evidence type="ECO:0000256" key="7">
    <source>
        <dbReference type="ARBA" id="ARBA00022884"/>
    </source>
</evidence>
<evidence type="ECO:0000256" key="8">
    <source>
        <dbReference type="ARBA" id="ARBA00038091"/>
    </source>
</evidence>
<dbReference type="Gene3D" id="3.30.750.80">
    <property type="entry name" value="RNA methyltransferase domain (HRMD) like"/>
    <property type="match status" value="1"/>
</dbReference>
<dbReference type="EMBL" id="QKMR01000006">
    <property type="protein sequence ID" value="PYG88567.1"/>
    <property type="molecule type" value="Genomic_DNA"/>
</dbReference>
<keyword evidence="4 10" id="KW-0489">Methyltransferase</keyword>
<dbReference type="OrthoDB" id="9805492at2"/>
<dbReference type="SUPFAM" id="SSF53335">
    <property type="entry name" value="S-adenosyl-L-methionine-dependent methyltransferases"/>
    <property type="match status" value="1"/>
</dbReference>
<dbReference type="Proteomes" id="UP000248132">
    <property type="component" value="Unassembled WGS sequence"/>
</dbReference>
<dbReference type="Pfam" id="PF10672">
    <property type="entry name" value="Methyltrans_SAM"/>
    <property type="match status" value="1"/>
</dbReference>
<evidence type="ECO:0000256" key="1">
    <source>
        <dbReference type="ARBA" id="ARBA00004496"/>
    </source>
</evidence>
<dbReference type="CDD" id="cd11572">
    <property type="entry name" value="RlmI_M_like"/>
    <property type="match status" value="1"/>
</dbReference>
<keyword evidence="6" id="KW-0949">S-adenosyl-L-methionine</keyword>
<dbReference type="InterPro" id="IPR029063">
    <property type="entry name" value="SAM-dependent_MTases_sf"/>
</dbReference>
<evidence type="ECO:0000313" key="11">
    <source>
        <dbReference type="Proteomes" id="UP000248132"/>
    </source>
</evidence>
<evidence type="ECO:0000256" key="3">
    <source>
        <dbReference type="ARBA" id="ARBA00022552"/>
    </source>
</evidence>
<dbReference type="Gene3D" id="2.30.130.10">
    <property type="entry name" value="PUA domain"/>
    <property type="match status" value="1"/>
</dbReference>
<dbReference type="InterPro" id="IPR041532">
    <property type="entry name" value="RlmI-like_PUA"/>
</dbReference>
<dbReference type="Gene3D" id="3.40.50.150">
    <property type="entry name" value="Vaccinia Virus protein VP39"/>
    <property type="match status" value="1"/>
</dbReference>
<dbReference type="CDD" id="cd02440">
    <property type="entry name" value="AdoMet_MTases"/>
    <property type="match status" value="1"/>
</dbReference>
<keyword evidence="5 10" id="KW-0808">Transferase</keyword>
<evidence type="ECO:0000256" key="6">
    <source>
        <dbReference type="ARBA" id="ARBA00022691"/>
    </source>
</evidence>
<name>A0A318XMB1_9FIRM</name>
<dbReference type="InterPro" id="IPR002478">
    <property type="entry name" value="PUA"/>
</dbReference>
<organism evidence="10 11">
    <name type="scientific">Ruminiclostridium sufflavum DSM 19573</name>
    <dbReference type="NCBI Taxonomy" id="1121337"/>
    <lineage>
        <taxon>Bacteria</taxon>
        <taxon>Bacillati</taxon>
        <taxon>Bacillota</taxon>
        <taxon>Clostridia</taxon>
        <taxon>Eubacteriales</taxon>
        <taxon>Oscillospiraceae</taxon>
        <taxon>Ruminiclostridium</taxon>
    </lineage>
</organism>
<protein>
    <submittedName>
        <fullName evidence="10">23S rRNA (Cytosine1962-C5)-methyltransferase</fullName>
    </submittedName>
</protein>
<reference evidence="10 11" key="1">
    <citation type="submission" date="2018-06" db="EMBL/GenBank/DDBJ databases">
        <title>Genomic Encyclopedia of Type Strains, Phase I: the one thousand microbial genomes (KMG-I) project.</title>
        <authorList>
            <person name="Kyrpides N."/>
        </authorList>
    </citation>
    <scope>NUCLEOTIDE SEQUENCE [LARGE SCALE GENOMIC DNA]</scope>
    <source>
        <strain evidence="10 11">DSM 19573</strain>
    </source>
</reference>
<feature type="domain" description="PUA" evidence="9">
    <location>
        <begin position="2"/>
        <end position="86"/>
    </location>
</feature>
<dbReference type="SUPFAM" id="SSF88697">
    <property type="entry name" value="PUA domain-like"/>
    <property type="match status" value="1"/>
</dbReference>
<dbReference type="GO" id="GO:0005737">
    <property type="term" value="C:cytoplasm"/>
    <property type="evidence" value="ECO:0007669"/>
    <property type="project" value="UniProtKB-SubCell"/>
</dbReference>
<keyword evidence="11" id="KW-1185">Reference proteome</keyword>
<dbReference type="PANTHER" id="PTHR42873:SF1">
    <property type="entry name" value="S-ADENOSYLMETHIONINE-DEPENDENT METHYLTRANSFERASE DOMAIN-CONTAINING PROTEIN"/>
    <property type="match status" value="1"/>
</dbReference>
<evidence type="ECO:0000313" key="10">
    <source>
        <dbReference type="EMBL" id="PYG88567.1"/>
    </source>
</evidence>
<comment type="similarity">
    <text evidence="8">Belongs to the methyltransferase superfamily. RlmI family.</text>
</comment>
<dbReference type="GO" id="GO:0032259">
    <property type="term" value="P:methylation"/>
    <property type="evidence" value="ECO:0007669"/>
    <property type="project" value="UniProtKB-KW"/>
</dbReference>
<dbReference type="PROSITE" id="PS50890">
    <property type="entry name" value="PUA"/>
    <property type="match status" value="1"/>
</dbReference>
<keyword evidence="7" id="KW-0694">RNA-binding</keyword>
<dbReference type="AlphaFoldDB" id="A0A318XMB1"/>
<dbReference type="CDD" id="cd21153">
    <property type="entry name" value="PUA_RlmI"/>
    <property type="match status" value="1"/>
</dbReference>
<dbReference type="GO" id="GO:0006364">
    <property type="term" value="P:rRNA processing"/>
    <property type="evidence" value="ECO:0007669"/>
    <property type="project" value="UniProtKB-KW"/>
</dbReference>
<dbReference type="InterPro" id="IPR036974">
    <property type="entry name" value="PUA_sf"/>
</dbReference>
<sequence>MPKAFIAKGKENRTEYGHPWIFKSDISHTEGDITPGDIVDVYSSRNKFLGRGFYNPKSQITIRMLTYEHEDINLDFLYRRISDAWNYRKQVADINSCRVVFAESDFLPALVVDKFSDILVIQTLALGIDKFKNDIVSILDEIIQPRGIYERNDVPVRQLEGLELQKGFLKGSFDTLVEMTENGVKFLVDVESGQKTGFFLDQKENRAAIAPFVKGVKVLDCFTHTGSFALHAGLYGAKSVLGIDISEHAVKCAAKNAEINGLASIVSFQAANTFDILREYYDKNETFDTIILDPPAFTKTRNTVQGAIRGYKEINLRAMKILKSSGYLITCSCSQHVDSSLFMDILYDAAADARKKVRVVEYRSQAKDHPVLLAAPETEYLKCAILQVV</sequence>
<comment type="subcellular location">
    <subcellularLocation>
        <location evidence="1">Cytoplasm</location>
    </subcellularLocation>
</comment>
<gene>
    <name evidence="10" type="ORF">LY28_01418</name>
</gene>
<keyword evidence="2" id="KW-0963">Cytoplasm</keyword>
<dbReference type="InterPro" id="IPR019614">
    <property type="entry name" value="SAM-dep_methyl-trfase"/>
</dbReference>
<dbReference type="GO" id="GO:0003723">
    <property type="term" value="F:RNA binding"/>
    <property type="evidence" value="ECO:0007669"/>
    <property type="project" value="UniProtKB-KW"/>
</dbReference>
<dbReference type="InterPro" id="IPR015947">
    <property type="entry name" value="PUA-like_sf"/>
</dbReference>
<evidence type="ECO:0000256" key="2">
    <source>
        <dbReference type="ARBA" id="ARBA00022490"/>
    </source>
</evidence>
<evidence type="ECO:0000256" key="4">
    <source>
        <dbReference type="ARBA" id="ARBA00022603"/>
    </source>
</evidence>